<reference evidence="2 3" key="1">
    <citation type="journal article" date="2019" name="Int. J. Syst. Evol. Microbiol.">
        <title>The Global Catalogue of Microorganisms (GCM) 10K type strain sequencing project: providing services to taxonomists for standard genome sequencing and annotation.</title>
        <authorList>
            <consortium name="The Broad Institute Genomics Platform"/>
            <consortium name="The Broad Institute Genome Sequencing Center for Infectious Disease"/>
            <person name="Wu L."/>
            <person name="Ma J."/>
        </authorList>
    </citation>
    <scope>NUCLEOTIDE SEQUENCE [LARGE SCALE GENOMIC DNA]</scope>
    <source>
        <strain evidence="2 3">JCM 6307</strain>
    </source>
</reference>
<accession>A0ABN3KUS7</accession>
<dbReference type="InterPro" id="IPR025736">
    <property type="entry name" value="PucR_C-HTH_dom"/>
</dbReference>
<evidence type="ECO:0000313" key="3">
    <source>
        <dbReference type="Proteomes" id="UP001501358"/>
    </source>
</evidence>
<dbReference type="InterPro" id="IPR051448">
    <property type="entry name" value="CdaR-like_regulators"/>
</dbReference>
<dbReference type="PANTHER" id="PTHR33744">
    <property type="entry name" value="CARBOHYDRATE DIACID REGULATOR"/>
    <property type="match status" value="1"/>
</dbReference>
<feature type="domain" description="PucR C-terminal helix-turn-helix" evidence="1">
    <location>
        <begin position="485"/>
        <end position="541"/>
    </location>
</feature>
<dbReference type="InterPro" id="IPR042070">
    <property type="entry name" value="PucR_C-HTH_sf"/>
</dbReference>
<proteinExistence type="predicted"/>
<sequence length="551" mass="57137">MITVTDLVESLGPGLLQVVVEGRDAEVHDVVLAEPGDAAGQRGALVLGVALAGPDAAVALLEQASAAGAGGVVVKAPTARDPRVRRAARRLGAALVELRPHASWAHVVWLLRGAVDRASAPDTGALGTPGVHNDLFALADTAAEIVDAPVTIEDTRSRVLAHSARQDTADPARLSTIVGRRVPPQVLAHYRAAGVFRRLARSDEPVLVPAGPDGTLPRLVVPVRAGGEWLGSVWAVAGRPVPAERVRELTGIASVLALHLLRLRAEAGIARRVSAGRLRAALRGGAPDSDGGPGLPGGPWRVALLGAPGGPGDVRPRLDVWESVVRRFGWHQPLLADLDGLLFALVTEAPRGGAGGGVRDGAAPGCGSAAWLRHVLARVRPHDPGLYATVGGPAHSPEELPRSRAEAVELDRLVASGRLTVDAGTGTGTDAETGATGAVFLEDVWDAVVVERARAAVLRSGSALLGGPLAALEAHDRAHGTCHLVTLAAWLDHFGDPRSAARELRVHPNTLRYRLRRLGEAADLDLSSPRTRLALRLQLAALEDGGATGGE</sequence>
<dbReference type="EMBL" id="BAAATA010000001">
    <property type="protein sequence ID" value="GAA2469355.1"/>
    <property type="molecule type" value="Genomic_DNA"/>
</dbReference>
<evidence type="ECO:0000259" key="1">
    <source>
        <dbReference type="Pfam" id="PF13556"/>
    </source>
</evidence>
<gene>
    <name evidence="2" type="ORF">GCM10010406_00860</name>
</gene>
<dbReference type="PANTHER" id="PTHR33744:SF17">
    <property type="entry name" value="CONSERVED PROTEIN"/>
    <property type="match status" value="1"/>
</dbReference>
<dbReference type="Gene3D" id="1.10.10.2840">
    <property type="entry name" value="PucR C-terminal helix-turn-helix domain"/>
    <property type="match status" value="1"/>
</dbReference>
<protein>
    <submittedName>
        <fullName evidence="2">PucR family transcriptional regulator</fullName>
    </submittedName>
</protein>
<dbReference type="RefSeq" id="WP_344381082.1">
    <property type="nucleotide sequence ID" value="NZ_BAAATA010000001.1"/>
</dbReference>
<dbReference type="Proteomes" id="UP001501358">
    <property type="component" value="Unassembled WGS sequence"/>
</dbReference>
<name>A0ABN3KUS7_9ACTN</name>
<organism evidence="2 3">
    <name type="scientific">Streptomyces thermolineatus</name>
    <dbReference type="NCBI Taxonomy" id="44033"/>
    <lineage>
        <taxon>Bacteria</taxon>
        <taxon>Bacillati</taxon>
        <taxon>Actinomycetota</taxon>
        <taxon>Actinomycetes</taxon>
        <taxon>Kitasatosporales</taxon>
        <taxon>Streptomycetaceae</taxon>
        <taxon>Streptomyces</taxon>
    </lineage>
</organism>
<keyword evidence="3" id="KW-1185">Reference proteome</keyword>
<comment type="caution">
    <text evidence="2">The sequence shown here is derived from an EMBL/GenBank/DDBJ whole genome shotgun (WGS) entry which is preliminary data.</text>
</comment>
<dbReference type="Pfam" id="PF13556">
    <property type="entry name" value="HTH_30"/>
    <property type="match status" value="1"/>
</dbReference>
<evidence type="ECO:0000313" key="2">
    <source>
        <dbReference type="EMBL" id="GAA2469355.1"/>
    </source>
</evidence>